<dbReference type="CDD" id="cd07023">
    <property type="entry name" value="S49_Sppa_N_C"/>
    <property type="match status" value="1"/>
</dbReference>
<name>A0AAT9JDV3_9CAUD</name>
<protein>
    <submittedName>
        <fullName evidence="6">Prohead protease</fullName>
    </submittedName>
</protein>
<sequence length="316" mass="34865">MHIDISRISVESLDILLNASGWLINVSEFQKAAAGILLPRSAEYSYTKETVKKASAITREISGVSLVVGEELSNQDIPEGSLAYYNISGLVRADYPWDWYFSSKRLARQLILAEGNPNIAGHFLHISSGGGEAWYLDSLFSVLTSLEKPLYAHIEKLCASAAYYIGCAAQRITAETPNCTVGSIGVMCQFTNLQGLMDKLGIKDIQLYADGSDLKNKKILDAFYNDKPEEFIKKELNPIRDQFISAVRSARPALAALADDHPVLRGEDYRAEEALTVGLIDGIQTLEQSLRDAHRAGLAYLDSVRTRTQALNFLNL</sequence>
<organism evidence="6">
    <name type="scientific">Porphyromonas phage phage028a_KCOM2799</name>
    <dbReference type="NCBI Taxonomy" id="3154118"/>
    <lineage>
        <taxon>Viruses</taxon>
        <taxon>Duplodnaviria</taxon>
        <taxon>Heunggongvirae</taxon>
        <taxon>Uroviricota</taxon>
        <taxon>Caudoviricetes</taxon>
        <taxon>Nixviridae</taxon>
        <taxon>Haasevirus</taxon>
        <taxon>Haasevirus pging00U</taxon>
    </lineage>
</organism>
<evidence type="ECO:0000256" key="2">
    <source>
        <dbReference type="ARBA" id="ARBA00022670"/>
    </source>
</evidence>
<dbReference type="GO" id="GO:0008236">
    <property type="term" value="F:serine-type peptidase activity"/>
    <property type="evidence" value="ECO:0007669"/>
    <property type="project" value="UniProtKB-KW"/>
</dbReference>
<dbReference type="InterPro" id="IPR029045">
    <property type="entry name" value="ClpP/crotonase-like_dom_sf"/>
</dbReference>
<dbReference type="GO" id="GO:0006508">
    <property type="term" value="P:proteolysis"/>
    <property type="evidence" value="ECO:0007669"/>
    <property type="project" value="UniProtKB-KW"/>
</dbReference>
<evidence type="ECO:0000256" key="4">
    <source>
        <dbReference type="ARBA" id="ARBA00022825"/>
    </source>
</evidence>
<accession>A0AAT9JDV3</accession>
<keyword evidence="3" id="KW-0378">Hydrolase</keyword>
<reference evidence="6" key="1">
    <citation type="journal article" date="2023" name="Microbiome">
        <title>Phages are unrecognized players in the ecology of the oral pathogen Porphyromonas gingivalis.</title>
        <authorList>
            <person name="Matrishin C.B."/>
            <person name="Haase E.M."/>
            <person name="Dewhirst F.E."/>
            <person name="Mark Welch J.L."/>
            <person name="Miranda-Sanchez F."/>
            <person name="Chen T."/>
            <person name="MacFarland D.C."/>
            <person name="Kauffman K.M."/>
        </authorList>
    </citation>
    <scope>NUCLEOTIDE SEQUENCE</scope>
</reference>
<reference evidence="6" key="2">
    <citation type="submission" date="2024-05" db="EMBL/GenBank/DDBJ databases">
        <authorList>
            <person name="Matrishin C.B."/>
            <person name="Kauffman K.M."/>
        </authorList>
    </citation>
    <scope>NUCLEOTIDE SEQUENCE</scope>
</reference>
<proteinExistence type="inferred from homology"/>
<dbReference type="Gene3D" id="3.90.226.10">
    <property type="entry name" value="2-enoyl-CoA Hydratase, Chain A, domain 1"/>
    <property type="match status" value="1"/>
</dbReference>
<evidence type="ECO:0000256" key="1">
    <source>
        <dbReference type="ARBA" id="ARBA00008683"/>
    </source>
</evidence>
<dbReference type="InterPro" id="IPR002142">
    <property type="entry name" value="Peptidase_S49"/>
</dbReference>
<evidence type="ECO:0000259" key="5">
    <source>
        <dbReference type="Pfam" id="PF01343"/>
    </source>
</evidence>
<dbReference type="PANTHER" id="PTHR42987">
    <property type="entry name" value="PEPTIDASE S49"/>
    <property type="match status" value="1"/>
</dbReference>
<dbReference type="SUPFAM" id="SSF52096">
    <property type="entry name" value="ClpP/crotonase"/>
    <property type="match status" value="1"/>
</dbReference>
<dbReference type="InterPro" id="IPR047272">
    <property type="entry name" value="S49_SppA_C"/>
</dbReference>
<evidence type="ECO:0000256" key="3">
    <source>
        <dbReference type="ARBA" id="ARBA00022801"/>
    </source>
</evidence>
<dbReference type="Gene3D" id="6.20.330.10">
    <property type="match status" value="1"/>
</dbReference>
<dbReference type="EMBL" id="BK068109">
    <property type="protein sequence ID" value="DBA56111.1"/>
    <property type="molecule type" value="Genomic_DNA"/>
</dbReference>
<keyword evidence="2 6" id="KW-0645">Protease</keyword>
<feature type="domain" description="Peptidase S49" evidence="5">
    <location>
        <begin position="147"/>
        <end position="293"/>
    </location>
</feature>
<dbReference type="Pfam" id="PF01343">
    <property type="entry name" value="Peptidase_S49"/>
    <property type="match status" value="1"/>
</dbReference>
<keyword evidence="4" id="KW-0720">Serine protease</keyword>
<dbReference type="PANTHER" id="PTHR42987:SF8">
    <property type="entry name" value="PROTEINASE"/>
    <property type="match status" value="1"/>
</dbReference>
<comment type="similarity">
    <text evidence="1">Belongs to the peptidase S49 family.</text>
</comment>
<evidence type="ECO:0000313" key="6">
    <source>
        <dbReference type="EMBL" id="DBA56111.1"/>
    </source>
</evidence>